<accession>A0A8J9URJ4</accession>
<reference evidence="9" key="1">
    <citation type="submission" date="2021-12" db="EMBL/GenBank/DDBJ databases">
        <authorList>
            <person name="Martin H S."/>
        </authorList>
    </citation>
    <scope>NUCLEOTIDE SEQUENCE</scope>
</reference>
<evidence type="ECO:0000256" key="4">
    <source>
        <dbReference type="ARBA" id="ARBA00022801"/>
    </source>
</evidence>
<dbReference type="EMBL" id="OV170233">
    <property type="protein sequence ID" value="CAH0718397.1"/>
    <property type="molecule type" value="Genomic_DNA"/>
</dbReference>
<evidence type="ECO:0000256" key="3">
    <source>
        <dbReference type="ARBA" id="ARBA00012663"/>
    </source>
</evidence>
<dbReference type="SUPFAM" id="SSF55545">
    <property type="entry name" value="beta-N-acetylhexosaminidase-like domain"/>
    <property type="match status" value="1"/>
</dbReference>
<dbReference type="OrthoDB" id="428480at2759"/>
<dbReference type="GO" id="GO:0005886">
    <property type="term" value="C:plasma membrane"/>
    <property type="evidence" value="ECO:0007669"/>
    <property type="project" value="TreeGrafter"/>
</dbReference>
<dbReference type="AlphaFoldDB" id="A0A8J9URJ4"/>
<evidence type="ECO:0000259" key="7">
    <source>
        <dbReference type="Pfam" id="PF00728"/>
    </source>
</evidence>
<dbReference type="InterPro" id="IPR017853">
    <property type="entry name" value="GH"/>
</dbReference>
<keyword evidence="10" id="KW-1185">Reference proteome</keyword>
<evidence type="ECO:0000259" key="8">
    <source>
        <dbReference type="Pfam" id="PF14845"/>
    </source>
</evidence>
<dbReference type="InterPro" id="IPR025705">
    <property type="entry name" value="Beta_hexosaminidase_sua/sub"/>
</dbReference>
<dbReference type="GO" id="GO:0016231">
    <property type="term" value="F:beta-N-acetylglucosaminidase activity"/>
    <property type="evidence" value="ECO:0007669"/>
    <property type="project" value="TreeGrafter"/>
</dbReference>
<organism evidence="9 10">
    <name type="scientific">Brenthis ino</name>
    <name type="common">lesser marbled fritillary</name>
    <dbReference type="NCBI Taxonomy" id="405034"/>
    <lineage>
        <taxon>Eukaryota</taxon>
        <taxon>Metazoa</taxon>
        <taxon>Ecdysozoa</taxon>
        <taxon>Arthropoda</taxon>
        <taxon>Hexapoda</taxon>
        <taxon>Insecta</taxon>
        <taxon>Pterygota</taxon>
        <taxon>Neoptera</taxon>
        <taxon>Endopterygota</taxon>
        <taxon>Lepidoptera</taxon>
        <taxon>Glossata</taxon>
        <taxon>Ditrysia</taxon>
        <taxon>Papilionoidea</taxon>
        <taxon>Nymphalidae</taxon>
        <taxon>Heliconiinae</taxon>
        <taxon>Argynnini</taxon>
        <taxon>Brenthis</taxon>
    </lineage>
</organism>
<evidence type="ECO:0000256" key="5">
    <source>
        <dbReference type="ARBA" id="ARBA00023180"/>
    </source>
</evidence>
<dbReference type="Pfam" id="PF00728">
    <property type="entry name" value="Glyco_hydro_20"/>
    <property type="match status" value="1"/>
</dbReference>
<keyword evidence="4" id="KW-0378">Hydrolase</keyword>
<dbReference type="InterPro" id="IPR015883">
    <property type="entry name" value="Glyco_hydro_20_cat"/>
</dbReference>
<keyword evidence="5" id="KW-0325">Glycoprotein</keyword>
<dbReference type="GO" id="GO:0005975">
    <property type="term" value="P:carbohydrate metabolic process"/>
    <property type="evidence" value="ECO:0007669"/>
    <property type="project" value="InterPro"/>
</dbReference>
<protein>
    <recommendedName>
        <fullName evidence="3">beta-N-acetylhexosaminidase</fullName>
        <ecNumber evidence="3">3.2.1.52</ecNumber>
    </recommendedName>
</protein>
<dbReference type="InterPro" id="IPR029019">
    <property type="entry name" value="HEX_eukaryotic_N"/>
</dbReference>
<feature type="domain" description="Glycoside hydrolase family 20 catalytic" evidence="7">
    <location>
        <begin position="512"/>
        <end position="626"/>
    </location>
</feature>
<comment type="catalytic activity">
    <reaction evidence="1">
        <text>Hydrolysis of terminal non-reducing N-acetyl-D-hexosamine residues in N-acetyl-beta-D-hexosaminides.</text>
        <dbReference type="EC" id="3.2.1.52"/>
    </reaction>
</comment>
<dbReference type="Gene3D" id="3.20.20.80">
    <property type="entry name" value="Glycosidases"/>
    <property type="match status" value="1"/>
</dbReference>
<dbReference type="Proteomes" id="UP000838878">
    <property type="component" value="Chromosome 13"/>
</dbReference>
<evidence type="ECO:0000256" key="6">
    <source>
        <dbReference type="ARBA" id="ARBA00023295"/>
    </source>
</evidence>
<dbReference type="InterPro" id="IPR029018">
    <property type="entry name" value="Hex-like_dom2"/>
</dbReference>
<evidence type="ECO:0000313" key="9">
    <source>
        <dbReference type="EMBL" id="CAH0718397.1"/>
    </source>
</evidence>
<evidence type="ECO:0000256" key="1">
    <source>
        <dbReference type="ARBA" id="ARBA00001231"/>
    </source>
</evidence>
<comment type="similarity">
    <text evidence="2">Belongs to the glycosyl hydrolase 20 family.</text>
</comment>
<dbReference type="PANTHER" id="PTHR22600">
    <property type="entry name" value="BETA-HEXOSAMINIDASE"/>
    <property type="match status" value="1"/>
</dbReference>
<dbReference type="SUPFAM" id="SSF51445">
    <property type="entry name" value="(Trans)glycosidases"/>
    <property type="match status" value="1"/>
</dbReference>
<keyword evidence="6" id="KW-0326">Glycosidase</keyword>
<proteinExistence type="inferred from homology"/>
<sequence>MADEESCSDCRIEIIETIWAEILLNWLNNCVIGNEEPLDINSLEYIVNKYKDDVCCDDFDKALLASNLDGFIKYKFPILRLSILDEGNQKFYILTSVLLYYCCTNTKGQVYSDISTNISETEQIMIIKFCEILSTMEVTINNVKAAIEGAYTSIHQEKVNLEQKLNETNSDLSKSDILVDSLSKLKSNTIQAKIQFKSSITVLPSVVDETSRSLDFSDDSCLNAYLMMNQSVCPEKDMLRKNTVKERSEDFYQERIEPMINPNIYAQSHQIQHQSLNFIESSSHFCQPDCACTRCSPTGPCCGDPGCTKKMCDDKKSSIFRRIITKMTWNKKGIKDRVTNPATNISTYNSQSQCTLLCTGPQLWPYPIGYTYFSKTIVTLSTKKMEYKFKSVPSEEVRQYLAEAFKLFVKDLAKMERNNSINRQKQDLSVKRMIVQIDIEGDPDARLRLNTDESYILRIDSVNDDIFIKISSVSFCGTRHGLETLTQLLLIDQSTGYLITLSNILINDNPTYKYRGLMIDTVHNYIPVIDLVRTIDAMSTCKLNTLHWRIDMTSFPIENNAVFQYGPCDKSMVYSKKDISYTVKRAGVRGIRVLIEIAVPGIIGSPWAWINELTCPKNNLTSNPVSIQDIFNVLQRMYSLIIEITKVDDIFHLGQNMFPLINCYEMTDIDYFDKALEYLKMANKGFLPKLPIIWYEANIIRYFDETWPRFGVQYKDLTNPNLSKFKVIHSTKWDLSCNLDYHVWPRAATVAERLWSDIFANTSVDKSVYVPYAPSWYKRPADLAGVVQLQSDHMSSKCTLK</sequence>
<feature type="domain" description="Beta-hexosaminidase eukaryotic type N-terminal" evidence="8">
    <location>
        <begin position="363"/>
        <end position="488"/>
    </location>
</feature>
<evidence type="ECO:0000256" key="2">
    <source>
        <dbReference type="ARBA" id="ARBA00006285"/>
    </source>
</evidence>
<dbReference type="PANTHER" id="PTHR22600:SF3">
    <property type="entry name" value="BETA-HEXOSAMINIDASE FDL-RELATED"/>
    <property type="match status" value="1"/>
</dbReference>
<dbReference type="EC" id="3.2.1.52" evidence="3"/>
<feature type="non-terminal residue" evidence="9">
    <location>
        <position position="801"/>
    </location>
</feature>
<dbReference type="GO" id="GO:0030203">
    <property type="term" value="P:glycosaminoglycan metabolic process"/>
    <property type="evidence" value="ECO:0007669"/>
    <property type="project" value="TreeGrafter"/>
</dbReference>
<dbReference type="Pfam" id="PF14845">
    <property type="entry name" value="Glycohydro_20b2"/>
    <property type="match status" value="1"/>
</dbReference>
<name>A0A8J9URJ4_9NEOP</name>
<dbReference type="Gene3D" id="3.30.379.10">
    <property type="entry name" value="Chitobiase/beta-hexosaminidase domain 2-like"/>
    <property type="match status" value="1"/>
</dbReference>
<gene>
    <name evidence="9" type="ORF">BINO364_LOCUS4892</name>
</gene>
<dbReference type="PRINTS" id="PR00738">
    <property type="entry name" value="GLHYDRLASE20"/>
</dbReference>
<evidence type="ECO:0000313" key="10">
    <source>
        <dbReference type="Proteomes" id="UP000838878"/>
    </source>
</evidence>